<evidence type="ECO:0000313" key="13">
    <source>
        <dbReference type="EMBL" id="KAK2193913.1"/>
    </source>
</evidence>
<dbReference type="GO" id="GO:0007140">
    <property type="term" value="P:male meiotic nuclear division"/>
    <property type="evidence" value="ECO:0007669"/>
    <property type="project" value="TreeGrafter"/>
</dbReference>
<keyword evidence="8" id="KW-0943">RNA-mediated gene silencing</keyword>
<dbReference type="GO" id="GO:0043565">
    <property type="term" value="F:sequence-specific DNA binding"/>
    <property type="evidence" value="ECO:0007669"/>
    <property type="project" value="TreeGrafter"/>
</dbReference>
<comment type="similarity">
    <text evidence="3">Belongs to the maelstrom family.</text>
</comment>
<comment type="subcellular location">
    <subcellularLocation>
        <location evidence="2">Cytoplasm</location>
    </subcellularLocation>
    <subcellularLocation>
        <location evidence="1">Nucleus</location>
    </subcellularLocation>
</comment>
<evidence type="ECO:0000256" key="1">
    <source>
        <dbReference type="ARBA" id="ARBA00004123"/>
    </source>
</evidence>
<evidence type="ECO:0000256" key="9">
    <source>
        <dbReference type="ARBA" id="ARBA00023242"/>
    </source>
</evidence>
<dbReference type="PANTHER" id="PTHR21358">
    <property type="entry name" value="PROTEIN MAELSTROM HOMOLOG"/>
    <property type="match status" value="1"/>
</dbReference>
<evidence type="ECO:0000256" key="5">
    <source>
        <dbReference type="ARBA" id="ARBA00022490"/>
    </source>
</evidence>
<dbReference type="AlphaFoldDB" id="A0AAD9ULI0"/>
<keyword evidence="6" id="KW-0221">Differentiation</keyword>
<evidence type="ECO:0000313" key="14">
    <source>
        <dbReference type="Proteomes" id="UP001209878"/>
    </source>
</evidence>
<accession>A0AAD9ULI0</accession>
<organism evidence="13 14">
    <name type="scientific">Ridgeia piscesae</name>
    <name type="common">Tubeworm</name>
    <dbReference type="NCBI Taxonomy" id="27915"/>
    <lineage>
        <taxon>Eukaryota</taxon>
        <taxon>Metazoa</taxon>
        <taxon>Spiralia</taxon>
        <taxon>Lophotrochozoa</taxon>
        <taxon>Annelida</taxon>
        <taxon>Polychaeta</taxon>
        <taxon>Sedentaria</taxon>
        <taxon>Canalipalpata</taxon>
        <taxon>Sabellida</taxon>
        <taxon>Siboglinidae</taxon>
        <taxon>Ridgeia</taxon>
    </lineage>
</organism>
<keyword evidence="9 11" id="KW-0539">Nucleus</keyword>
<dbReference type="InterPro" id="IPR024970">
    <property type="entry name" value="Maelstrom"/>
</dbReference>
<protein>
    <recommendedName>
        <fullName evidence="12">HMG box domain-containing protein</fullName>
    </recommendedName>
</protein>
<feature type="domain" description="HMG box" evidence="12">
    <location>
        <begin position="5"/>
        <end position="66"/>
    </location>
</feature>
<evidence type="ECO:0000256" key="7">
    <source>
        <dbReference type="ARBA" id="ARBA00023125"/>
    </source>
</evidence>
<dbReference type="InterPro" id="IPR036910">
    <property type="entry name" value="HMG_box_dom_sf"/>
</dbReference>
<sequence length="192" mass="22632">MPPKKKQARNAFYWFMQDIIPDLRREGRVFPNGMQDVVPVATPRWKSLSEAERERYENKAKLEKKRARQAGSGRLDNIGNVIGERGDEQAELERRRLKEKKWVSCHWPKGDDIKDYKFYFVSFEYLCETEEGDFLPAEVGLIEWSLNQGISKTLHRFINPGVAVITFKQRFVSSSKHFYRMNSLKIYHPNCI</sequence>
<dbReference type="EMBL" id="JAODUO010000005">
    <property type="protein sequence ID" value="KAK2193913.1"/>
    <property type="molecule type" value="Genomic_DNA"/>
</dbReference>
<feature type="DNA-binding region" description="HMG box" evidence="11">
    <location>
        <begin position="5"/>
        <end position="66"/>
    </location>
</feature>
<dbReference type="GO" id="GO:0034587">
    <property type="term" value="P:piRNA processing"/>
    <property type="evidence" value="ECO:0007669"/>
    <property type="project" value="TreeGrafter"/>
</dbReference>
<dbReference type="Pfam" id="PF13017">
    <property type="entry name" value="Maelstrom"/>
    <property type="match status" value="1"/>
</dbReference>
<evidence type="ECO:0000256" key="3">
    <source>
        <dbReference type="ARBA" id="ARBA00007057"/>
    </source>
</evidence>
<evidence type="ECO:0000259" key="12">
    <source>
        <dbReference type="PROSITE" id="PS50118"/>
    </source>
</evidence>
<keyword evidence="14" id="KW-1185">Reference proteome</keyword>
<keyword evidence="4" id="KW-0217">Developmental protein</keyword>
<dbReference type="InterPro" id="IPR009071">
    <property type="entry name" value="HMG_box_dom"/>
</dbReference>
<dbReference type="Gene3D" id="1.10.30.10">
    <property type="entry name" value="High mobility group box domain"/>
    <property type="match status" value="1"/>
</dbReference>
<dbReference type="CDD" id="cd21992">
    <property type="entry name" value="HMG-box_MAEL"/>
    <property type="match status" value="1"/>
</dbReference>
<dbReference type="GO" id="GO:0043186">
    <property type="term" value="C:P granule"/>
    <property type="evidence" value="ECO:0007669"/>
    <property type="project" value="TreeGrafter"/>
</dbReference>
<dbReference type="GO" id="GO:0007283">
    <property type="term" value="P:spermatogenesis"/>
    <property type="evidence" value="ECO:0007669"/>
    <property type="project" value="TreeGrafter"/>
</dbReference>
<dbReference type="Proteomes" id="UP001209878">
    <property type="component" value="Unassembled WGS sequence"/>
</dbReference>
<dbReference type="SUPFAM" id="SSF47095">
    <property type="entry name" value="HMG-box"/>
    <property type="match status" value="1"/>
</dbReference>
<evidence type="ECO:0000256" key="6">
    <source>
        <dbReference type="ARBA" id="ARBA00022782"/>
    </source>
</evidence>
<dbReference type="Pfam" id="PF09011">
    <property type="entry name" value="HMG_box_2"/>
    <property type="match status" value="1"/>
</dbReference>
<reference evidence="13" key="1">
    <citation type="journal article" date="2023" name="Mol. Biol. Evol.">
        <title>Third-Generation Sequencing Reveals the Adaptive Role of the Epigenome in Three Deep-Sea Polychaetes.</title>
        <authorList>
            <person name="Perez M."/>
            <person name="Aroh O."/>
            <person name="Sun Y."/>
            <person name="Lan Y."/>
            <person name="Juniper S.K."/>
            <person name="Young C.R."/>
            <person name="Angers B."/>
            <person name="Qian P.Y."/>
        </authorList>
    </citation>
    <scope>NUCLEOTIDE SEQUENCE</scope>
    <source>
        <strain evidence="13">R07B-5</strain>
    </source>
</reference>
<evidence type="ECO:0000256" key="2">
    <source>
        <dbReference type="ARBA" id="ARBA00004496"/>
    </source>
</evidence>
<dbReference type="GO" id="GO:0005634">
    <property type="term" value="C:nucleus"/>
    <property type="evidence" value="ECO:0007669"/>
    <property type="project" value="UniProtKB-SubCell"/>
</dbReference>
<evidence type="ECO:0000256" key="11">
    <source>
        <dbReference type="PROSITE-ProRule" id="PRU00267"/>
    </source>
</evidence>
<proteinExistence type="inferred from homology"/>
<gene>
    <name evidence="13" type="ORF">NP493_6g07042</name>
</gene>
<evidence type="ECO:0000256" key="10">
    <source>
        <dbReference type="ARBA" id="ARBA00023254"/>
    </source>
</evidence>
<keyword evidence="10" id="KW-0469">Meiosis</keyword>
<dbReference type="GO" id="GO:0030154">
    <property type="term" value="P:cell differentiation"/>
    <property type="evidence" value="ECO:0007669"/>
    <property type="project" value="UniProtKB-KW"/>
</dbReference>
<dbReference type="PANTHER" id="PTHR21358:SF4">
    <property type="entry name" value="PROTEIN MAELSTROM HOMOLOG"/>
    <property type="match status" value="1"/>
</dbReference>
<dbReference type="PROSITE" id="PS50118">
    <property type="entry name" value="HMG_BOX_2"/>
    <property type="match status" value="1"/>
</dbReference>
<comment type="caution">
    <text evidence="13">The sequence shown here is derived from an EMBL/GenBank/DDBJ whole genome shotgun (WGS) entry which is preliminary data.</text>
</comment>
<dbReference type="InterPro" id="IPR039259">
    <property type="entry name" value="Protein_maelstrom"/>
</dbReference>
<name>A0AAD9ULI0_RIDPI</name>
<keyword evidence="5" id="KW-0963">Cytoplasm</keyword>
<dbReference type="GO" id="GO:0045892">
    <property type="term" value="P:negative regulation of DNA-templated transcription"/>
    <property type="evidence" value="ECO:0007669"/>
    <property type="project" value="TreeGrafter"/>
</dbReference>
<evidence type="ECO:0000256" key="4">
    <source>
        <dbReference type="ARBA" id="ARBA00022473"/>
    </source>
</evidence>
<keyword evidence="7 11" id="KW-0238">DNA-binding</keyword>
<dbReference type="GO" id="GO:0060964">
    <property type="term" value="P:regulation of miRNA-mediated gene silencing"/>
    <property type="evidence" value="ECO:0007669"/>
    <property type="project" value="InterPro"/>
</dbReference>
<evidence type="ECO:0000256" key="8">
    <source>
        <dbReference type="ARBA" id="ARBA00023158"/>
    </source>
</evidence>